<dbReference type="NCBIfam" id="NF033745">
    <property type="entry name" value="class_C_sortase"/>
    <property type="match status" value="1"/>
</dbReference>
<organism evidence="3 4">
    <name type="scientific">Peptostreptococcus equinus</name>
    <dbReference type="NCBI Taxonomy" id="3003601"/>
    <lineage>
        <taxon>Bacteria</taxon>
        <taxon>Bacillati</taxon>
        <taxon>Bacillota</taxon>
        <taxon>Clostridia</taxon>
        <taxon>Peptostreptococcales</taxon>
        <taxon>Peptostreptococcaceae</taxon>
        <taxon>Peptostreptococcus</taxon>
    </lineage>
</organism>
<dbReference type="InterPro" id="IPR005754">
    <property type="entry name" value="Sortase"/>
</dbReference>
<accession>A0ABY7JPV1</accession>
<proteinExistence type="predicted"/>
<gene>
    <name evidence="3" type="ORF">O0R46_01680</name>
</gene>
<name>A0ABY7JPV1_9FIRM</name>
<keyword evidence="1" id="KW-0378">Hydrolase</keyword>
<dbReference type="EMBL" id="CP114052">
    <property type="protein sequence ID" value="WAW15184.1"/>
    <property type="molecule type" value="Genomic_DNA"/>
</dbReference>
<evidence type="ECO:0000256" key="1">
    <source>
        <dbReference type="ARBA" id="ARBA00022801"/>
    </source>
</evidence>
<dbReference type="InterPro" id="IPR023365">
    <property type="entry name" value="Sortase_dom-sf"/>
</dbReference>
<dbReference type="Gene3D" id="2.40.260.10">
    <property type="entry name" value="Sortase"/>
    <property type="match status" value="1"/>
</dbReference>
<evidence type="ECO:0000313" key="4">
    <source>
        <dbReference type="Proteomes" id="UP001164187"/>
    </source>
</evidence>
<feature type="transmembrane region" description="Helical" evidence="2">
    <location>
        <begin position="261"/>
        <end position="279"/>
    </location>
</feature>
<dbReference type="InterPro" id="IPR042002">
    <property type="entry name" value="Sortase_C"/>
</dbReference>
<dbReference type="Proteomes" id="UP001164187">
    <property type="component" value="Chromosome"/>
</dbReference>
<keyword evidence="2" id="KW-1133">Transmembrane helix</keyword>
<evidence type="ECO:0000256" key="2">
    <source>
        <dbReference type="SAM" id="Phobius"/>
    </source>
</evidence>
<keyword evidence="4" id="KW-1185">Reference proteome</keyword>
<protein>
    <submittedName>
        <fullName evidence="3">Class C sortase</fullName>
    </submittedName>
</protein>
<dbReference type="RefSeq" id="WP_269311878.1">
    <property type="nucleotide sequence ID" value="NZ_CP114052.1"/>
</dbReference>
<keyword evidence="2" id="KW-0472">Membrane</keyword>
<sequence>MKKNTMKIFALTIFLLGLLLVAYPFISMSIDDYGQANKNEKFNNLISKDKSISNKLSKLEKLNKKNIKDEDFQLENVFTSKDVDNKQSKYSKLGINTNDKVGYVSIPKLGQSFDLYLDANYEKIARGVAVLKESDPPIGGAGKRTVIAGHDGYYNRIFFMHIKKLDRGDKIIIKFLNKTLVYSVYEKEIINPTDFDKIKAIENKDVLTLLTCTQRPYYNKRLIVSAIRDVKNENSPKTTDNGLFTYLGNDKVPMNIKLRKMGPYLISLVFFILIIKILIKMYKLIEDREK</sequence>
<dbReference type="Pfam" id="PF04203">
    <property type="entry name" value="Sortase"/>
    <property type="match status" value="1"/>
</dbReference>
<evidence type="ECO:0000313" key="3">
    <source>
        <dbReference type="EMBL" id="WAW15184.1"/>
    </source>
</evidence>
<keyword evidence="2" id="KW-0812">Transmembrane</keyword>
<dbReference type="NCBIfam" id="TIGR01076">
    <property type="entry name" value="sortase_fam"/>
    <property type="match status" value="1"/>
</dbReference>
<dbReference type="CDD" id="cd05827">
    <property type="entry name" value="Sortase_C"/>
    <property type="match status" value="1"/>
</dbReference>
<reference evidence="3" key="1">
    <citation type="submission" date="2022-12" db="EMBL/GenBank/DDBJ databases">
        <title>Peptostreptococcus.</title>
        <authorList>
            <person name="Lee S.H."/>
        </authorList>
    </citation>
    <scope>NUCLEOTIDE SEQUENCE</scope>
    <source>
        <strain evidence="3">CBA3647</strain>
    </source>
</reference>
<dbReference type="SUPFAM" id="SSF63817">
    <property type="entry name" value="Sortase"/>
    <property type="match status" value="1"/>
</dbReference>